<sequence length="609" mass="67469">MLSGPLMQRAGRKRTLQMAAPLWAAGWLLLGFAPSFPLILLGRFVSGLCVGFSLAPAQVYVSECCDPEIRGQLGSLPTLSMSLGIVLSYITGKWLYWRHLAFFSATFCGKWLYWRHLAFFSATFCVWLEGKGLDATASLKWLQLSSRAVAVVKDDEVPEKSDAAAPAAPPSLFTREVFCSSSVIKPLIVGFALLFFQQFSGIDAVIFFTVEIFESAGSTLDPMVATIIVGVVQLVCNGVSTMLVDRAGRRPLLLLSGAVMCVSMFAMGTAYYLELQHSAWLGNNTYYRTVLTSAGTFWMYACFCAIAFFFVLFMVPETKGKSLAEIEQHFRALGFLAPFSHDTNERGRHQHMRPITALDTVADLQVAVTEVVRAMARSLVSDRIVLMVHLQVADFSNRTANLVLVGSHQSNSLHHKEHLNLRMGPRTLTAHREPAKYEFNYEVDDSQTGTKFGHSEQRDGDVATGEYNVVLPDGRKQVVPVMVGQDLAQATKVQEVVLKAIRKVGRAQETSPVVTTILATHEVDLAVEVQDLANIKSKTIKEVSRTRMTDYHNKGIKENRDIREEDLEAVETEGIKEAQEAPKEANRTVRPTLGTHLEVPVEMVMVLRV</sequence>
<gene>
    <name evidence="1" type="ORF">MSG28_006295</name>
</gene>
<accession>A0ACC0JED0</accession>
<organism evidence="1 2">
    <name type="scientific">Choristoneura fumiferana</name>
    <name type="common">Spruce budworm moth</name>
    <name type="synonym">Archips fumiferana</name>
    <dbReference type="NCBI Taxonomy" id="7141"/>
    <lineage>
        <taxon>Eukaryota</taxon>
        <taxon>Metazoa</taxon>
        <taxon>Ecdysozoa</taxon>
        <taxon>Arthropoda</taxon>
        <taxon>Hexapoda</taxon>
        <taxon>Insecta</taxon>
        <taxon>Pterygota</taxon>
        <taxon>Neoptera</taxon>
        <taxon>Endopterygota</taxon>
        <taxon>Lepidoptera</taxon>
        <taxon>Glossata</taxon>
        <taxon>Ditrysia</taxon>
        <taxon>Tortricoidea</taxon>
        <taxon>Tortricidae</taxon>
        <taxon>Tortricinae</taxon>
        <taxon>Choristoneura</taxon>
    </lineage>
</organism>
<proteinExistence type="predicted"/>
<dbReference type="Proteomes" id="UP001064048">
    <property type="component" value="Chromosome 10"/>
</dbReference>
<protein>
    <submittedName>
        <fullName evidence="1">Uncharacterized protein</fullName>
    </submittedName>
</protein>
<dbReference type="EMBL" id="CM046110">
    <property type="protein sequence ID" value="KAI8422470.1"/>
    <property type="molecule type" value="Genomic_DNA"/>
</dbReference>
<name>A0ACC0JED0_CHOFU</name>
<keyword evidence="2" id="KW-1185">Reference proteome</keyword>
<evidence type="ECO:0000313" key="1">
    <source>
        <dbReference type="EMBL" id="KAI8422470.1"/>
    </source>
</evidence>
<comment type="caution">
    <text evidence="1">The sequence shown here is derived from an EMBL/GenBank/DDBJ whole genome shotgun (WGS) entry which is preliminary data.</text>
</comment>
<evidence type="ECO:0000313" key="2">
    <source>
        <dbReference type="Proteomes" id="UP001064048"/>
    </source>
</evidence>
<reference evidence="1 2" key="1">
    <citation type="journal article" date="2022" name="Genome Biol. Evol.">
        <title>The Spruce Budworm Genome: Reconstructing the Evolutionary History of Antifreeze Proteins.</title>
        <authorList>
            <person name="Beliveau C."/>
            <person name="Gagne P."/>
            <person name="Picq S."/>
            <person name="Vernygora O."/>
            <person name="Keeling C.I."/>
            <person name="Pinkney K."/>
            <person name="Doucet D."/>
            <person name="Wen F."/>
            <person name="Johnston J.S."/>
            <person name="Maaroufi H."/>
            <person name="Boyle B."/>
            <person name="Laroche J."/>
            <person name="Dewar K."/>
            <person name="Juretic N."/>
            <person name="Blackburn G."/>
            <person name="Nisole A."/>
            <person name="Brunet B."/>
            <person name="Brandao M."/>
            <person name="Lumley L."/>
            <person name="Duan J."/>
            <person name="Quan G."/>
            <person name="Lucarotti C.J."/>
            <person name="Roe A.D."/>
            <person name="Sperling F.A.H."/>
            <person name="Levesque R.C."/>
            <person name="Cusson M."/>
        </authorList>
    </citation>
    <scope>NUCLEOTIDE SEQUENCE [LARGE SCALE GENOMIC DNA]</scope>
    <source>
        <strain evidence="1">Glfc:IPQL:Cfum</strain>
    </source>
</reference>